<dbReference type="InterPro" id="IPR008928">
    <property type="entry name" value="6-hairpin_glycosidase_sf"/>
</dbReference>
<dbReference type="RefSeq" id="WP_084842468.1">
    <property type="nucleotide sequence ID" value="NZ_ARYN01000013.1"/>
</dbReference>
<name>A0A1Y1T2E3_9FLAO</name>
<evidence type="ECO:0000313" key="2">
    <source>
        <dbReference type="EMBL" id="ORL44784.1"/>
    </source>
</evidence>
<dbReference type="Pfam" id="PF22422">
    <property type="entry name" value="MGH1-like_GH"/>
    <property type="match status" value="1"/>
</dbReference>
<proteinExistence type="predicted"/>
<gene>
    <name evidence="2" type="ORF">IIF7_14769</name>
</gene>
<dbReference type="SUPFAM" id="SSF49785">
    <property type="entry name" value="Galactose-binding domain-like"/>
    <property type="match status" value="1"/>
</dbReference>
<reference evidence="2 3" key="1">
    <citation type="submission" date="2013-04" db="EMBL/GenBank/DDBJ databases">
        <title>Zunongwangia sp. 22II14-10F7 Genome Sequencing.</title>
        <authorList>
            <person name="Lai Q."/>
            <person name="Shao Z."/>
        </authorList>
    </citation>
    <scope>NUCLEOTIDE SEQUENCE [LARGE SCALE GENOMIC DNA]</scope>
    <source>
        <strain evidence="2 3">22II14-10F7</strain>
    </source>
</reference>
<protein>
    <recommendedName>
        <fullName evidence="1">F5/8 type C domain-containing protein</fullName>
    </recommendedName>
</protein>
<dbReference type="SUPFAM" id="SSF48208">
    <property type="entry name" value="Six-hairpin glycosidases"/>
    <property type="match status" value="1"/>
</dbReference>
<dbReference type="AlphaFoldDB" id="A0A1Y1T2E3"/>
<organism evidence="2 3">
    <name type="scientific">Zunongwangia atlantica 22II14-10F7</name>
    <dbReference type="NCBI Taxonomy" id="1185767"/>
    <lineage>
        <taxon>Bacteria</taxon>
        <taxon>Pseudomonadati</taxon>
        <taxon>Bacteroidota</taxon>
        <taxon>Flavobacteriia</taxon>
        <taxon>Flavobacteriales</taxon>
        <taxon>Flavobacteriaceae</taxon>
        <taxon>Zunongwangia</taxon>
    </lineage>
</organism>
<dbReference type="InterPro" id="IPR000421">
    <property type="entry name" value="FA58C"/>
</dbReference>
<comment type="caution">
    <text evidence="2">The sequence shown here is derived from an EMBL/GenBank/DDBJ whole genome shotgun (WGS) entry which is preliminary data.</text>
</comment>
<dbReference type="InterPro" id="IPR012341">
    <property type="entry name" value="6hp_glycosidase-like_sf"/>
</dbReference>
<evidence type="ECO:0000313" key="3">
    <source>
        <dbReference type="Proteomes" id="UP000192746"/>
    </source>
</evidence>
<dbReference type="Gene3D" id="1.50.10.10">
    <property type="match status" value="1"/>
</dbReference>
<dbReference type="STRING" id="1185767.IIF7_14769"/>
<dbReference type="Gene3D" id="2.60.120.260">
    <property type="entry name" value="Galactose-binding domain-like"/>
    <property type="match status" value="2"/>
</dbReference>
<accession>A0A1Y1T2E3</accession>
<dbReference type="InterPro" id="IPR008979">
    <property type="entry name" value="Galactose-bd-like_sf"/>
</dbReference>
<dbReference type="PROSITE" id="PS50022">
    <property type="entry name" value="FA58C_3"/>
    <property type="match status" value="1"/>
</dbReference>
<dbReference type="InterPro" id="IPR054491">
    <property type="entry name" value="MGH1-like_GH"/>
</dbReference>
<evidence type="ECO:0000259" key="1">
    <source>
        <dbReference type="PROSITE" id="PS50022"/>
    </source>
</evidence>
<sequence>MKRLNITIILLIIVCIPCRAQSILDKQKTLNKFSFWSNEDWKWYKQNIPFLETPDIEIDKTYYYRWELVTMHLIYGSPKSGYASTEFIDRPWWAGAYGTISCPVGHQLYDYRWLKDPKYFKDYSKFWYKDPGAQLQNYTNWLGDAIWQGYKVHRDFRFTTNLLNDLINDYKKWEKKYFIESEGMFAWDGMHDGMETNINSRQTPQWFDGAPGYRPTFNAYMWAHAHAIVNIAKLVNDQRTADEFEEKAKIIKNNFQSKNWDQKREFFFHRFQNNEVTANKKDTIKANTLTYEDGIYQGSKHGRELIGYVPWYFNMIDDTKEFSKSWKFLMDSSYFYANFGPTVLERNDPLFKISENCCVWSGNSWPFATSQTLKGLSNVLNNYKNNSTVTKKDFYKLFSIYTMTQRKNGKPYIAEALHPDTGSWSGHDKVGHSEHYYHSSYVDLVISDLLGIKPQEDDFIIIKPLIPSSWDYFILEDFQYHGNNMTLIWDKTGKKYNKGKGFHLISNGKKIISKKNIQDLKVKIPLKIKKSLKERSVNYAVNNSNDKYPLAIASFPGIVHPINKINDGQFWYLKPTTNQWSNMYSQEKQDWAGIDFGTNQNINMIKIYFVEDNFKIRAPSQYQVQFWSDGKWKKIKNAKYQFNYPRARKANTIWFDDITTKKIRVLLIPEKGFNIGISELETWGDAKFPIRFPINKTKKPLNVSASFTSKFDEVDFIADGDININKRWTAFESPNKSDWVTIEYAKKKNFNTAYIHFYKDELNISPPEKVTIEYWNGITWEKVTNQNSITDTFIGNALNIITFDNIFTSKIKLSMTHQTTKYSGIYEIEYLKK</sequence>
<dbReference type="EMBL" id="ARYN01000013">
    <property type="protein sequence ID" value="ORL44784.1"/>
    <property type="molecule type" value="Genomic_DNA"/>
</dbReference>
<dbReference type="OrthoDB" id="231241at2"/>
<keyword evidence="3" id="KW-1185">Reference proteome</keyword>
<feature type="domain" description="F5/8 type C" evidence="1">
    <location>
        <begin position="580"/>
        <end position="685"/>
    </location>
</feature>
<dbReference type="Pfam" id="PF00754">
    <property type="entry name" value="F5_F8_type_C"/>
    <property type="match status" value="2"/>
</dbReference>
<dbReference type="GO" id="GO:0005975">
    <property type="term" value="P:carbohydrate metabolic process"/>
    <property type="evidence" value="ECO:0007669"/>
    <property type="project" value="InterPro"/>
</dbReference>
<dbReference type="Proteomes" id="UP000192746">
    <property type="component" value="Unassembled WGS sequence"/>
</dbReference>